<dbReference type="Proteomes" id="UP000608071">
    <property type="component" value="Unassembled WGS sequence"/>
</dbReference>
<dbReference type="InterPro" id="IPR000845">
    <property type="entry name" value="Nucleoside_phosphorylase_d"/>
</dbReference>
<keyword evidence="1" id="KW-0474">Menaquinone biosynthesis</keyword>
<dbReference type="InterPro" id="IPR019963">
    <property type="entry name" value="FL_hydrolase_MqnB"/>
</dbReference>
<comment type="similarity">
    <text evidence="1">Belongs to the PNP/UDP phosphorylase family. Futalosine hydrolase subfamily.</text>
</comment>
<evidence type="ECO:0000313" key="4">
    <source>
        <dbReference type="EMBL" id="MBD7970524.1"/>
    </source>
</evidence>
<dbReference type="NCBIfam" id="TIGR03664">
    <property type="entry name" value="fut_nucase"/>
    <property type="match status" value="1"/>
</dbReference>
<dbReference type="NCBIfam" id="NF006087">
    <property type="entry name" value="PRK08236.1"/>
    <property type="match status" value="1"/>
</dbReference>
<reference evidence="4 5" key="1">
    <citation type="submission" date="2020-08" db="EMBL/GenBank/DDBJ databases">
        <title>A Genomic Blueprint of the Chicken Gut Microbiome.</title>
        <authorList>
            <person name="Gilroy R."/>
            <person name="Ravi A."/>
            <person name="Getino M."/>
            <person name="Pursley I."/>
            <person name="Horton D.L."/>
            <person name="Alikhan N.-F."/>
            <person name="Baker D."/>
            <person name="Gharbi K."/>
            <person name="Hall N."/>
            <person name="Watson M."/>
            <person name="Adriaenssens E.M."/>
            <person name="Foster-Nyarko E."/>
            <person name="Jarju S."/>
            <person name="Secka A."/>
            <person name="Antonio M."/>
            <person name="Oren A."/>
            <person name="Chaudhuri R."/>
            <person name="La Ragione R.M."/>
            <person name="Hildebrand F."/>
            <person name="Pallen M.J."/>
        </authorList>
    </citation>
    <scope>NUCLEOTIDE SEQUENCE [LARGE SCALE GENOMIC DNA]</scope>
    <source>
        <strain evidence="4 5">Sa2BVA9</strain>
    </source>
</reference>
<dbReference type="EMBL" id="JACSQL010000013">
    <property type="protein sequence ID" value="MBD7970524.1"/>
    <property type="molecule type" value="Genomic_DNA"/>
</dbReference>
<gene>
    <name evidence="1" type="primary">mqnB</name>
    <name evidence="4" type="ORF">H9647_20875</name>
</gene>
<dbReference type="PANTHER" id="PTHR46832:SF2">
    <property type="entry name" value="FUTALOSINE HYDROLASE"/>
    <property type="match status" value="1"/>
</dbReference>
<keyword evidence="4" id="KW-0326">Glycosidase</keyword>
<dbReference type="InterPro" id="IPR035994">
    <property type="entry name" value="Nucleoside_phosphorylase_sf"/>
</dbReference>
<dbReference type="Pfam" id="PF01048">
    <property type="entry name" value="PNP_UDP_1"/>
    <property type="match status" value="1"/>
</dbReference>
<comment type="catalytic activity">
    <reaction evidence="1">
        <text>futalosine + H2O = dehypoxanthine futalosine + hypoxanthine</text>
        <dbReference type="Rhea" id="RHEA:25904"/>
        <dbReference type="ChEBI" id="CHEBI:15377"/>
        <dbReference type="ChEBI" id="CHEBI:17368"/>
        <dbReference type="ChEBI" id="CHEBI:58863"/>
        <dbReference type="ChEBI" id="CHEBI:58864"/>
        <dbReference type="EC" id="3.2.2.26"/>
    </reaction>
</comment>
<evidence type="ECO:0000256" key="1">
    <source>
        <dbReference type="HAMAP-Rule" id="MF_00991"/>
    </source>
</evidence>
<dbReference type="GO" id="GO:0016798">
    <property type="term" value="F:hydrolase activity, acting on glycosyl bonds"/>
    <property type="evidence" value="ECO:0007669"/>
    <property type="project" value="UniProtKB-KW"/>
</dbReference>
<keyword evidence="5" id="KW-1185">Reference proteome</keyword>
<evidence type="ECO:0000313" key="5">
    <source>
        <dbReference type="Proteomes" id="UP000608071"/>
    </source>
</evidence>
<comment type="caution">
    <text evidence="4">The sequence shown here is derived from an EMBL/GenBank/DDBJ whole genome shotgun (WGS) entry which is preliminary data.</text>
</comment>
<comment type="function">
    <text evidence="1">Catalyzes the hydrolysis of futalosine (FL) to dehypoxanthine futalosine (DHFL) and hypoxanthine, a step in the biosynthesis of menaquinone (MK, vitamin K2).</text>
</comment>
<dbReference type="EC" id="3.2.2.26" evidence="1 2"/>
<keyword evidence="1 4" id="KW-0378">Hydrolase</keyword>
<proteinExistence type="inferred from homology"/>
<feature type="domain" description="Nucleoside phosphorylase" evidence="3">
    <location>
        <begin position="34"/>
        <end position="216"/>
    </location>
</feature>
<organism evidence="4 5">
    <name type="scientific">Paenibacillus gallinarum</name>
    <dbReference type="NCBI Taxonomy" id="2762232"/>
    <lineage>
        <taxon>Bacteria</taxon>
        <taxon>Bacillati</taxon>
        <taxon>Bacillota</taxon>
        <taxon>Bacilli</taxon>
        <taxon>Bacillales</taxon>
        <taxon>Paenibacillaceae</taxon>
        <taxon>Paenibacillus</taxon>
    </lineage>
</organism>
<evidence type="ECO:0000259" key="3">
    <source>
        <dbReference type="Pfam" id="PF01048"/>
    </source>
</evidence>
<dbReference type="PANTHER" id="PTHR46832">
    <property type="entry name" value="5'-METHYLTHIOADENOSINE/S-ADENOSYLHOMOCYSTEINE NUCLEOSIDASE"/>
    <property type="match status" value="1"/>
</dbReference>
<sequence length="220" mass="22865">MSYIMTSRVLIVTAVEAEQKAIENGLPTGLSADVRVIAAGAGPAAAATVTSAELAKHKYHLVINAGIGGGFPAEAEVGSVVLATEVIAADLGSETAEGFRSVDELGFGKSSVPVDRTIVQRWAEVLQGEETHVYTGPILTVSTTTGTKSTADELQRRVPGAVAESMEGFGVGTAAAHFGIPFVEIRAISNVVGPRDREAWRIPDALRALTLASSKLLEVL</sequence>
<dbReference type="Gene3D" id="3.40.50.1580">
    <property type="entry name" value="Nucleoside phosphorylase domain"/>
    <property type="match status" value="1"/>
</dbReference>
<evidence type="ECO:0000256" key="2">
    <source>
        <dbReference type="NCBIfam" id="TIGR03664"/>
    </source>
</evidence>
<comment type="pathway">
    <text evidence="1">Quinol/quinone metabolism; menaquinone biosynthesis.</text>
</comment>
<dbReference type="HAMAP" id="MF_00991">
    <property type="entry name" value="MqnB"/>
    <property type="match status" value="1"/>
</dbReference>
<dbReference type="SUPFAM" id="SSF53167">
    <property type="entry name" value="Purine and uridine phosphorylases"/>
    <property type="match status" value="1"/>
</dbReference>
<name>A0ABR8T410_9BACL</name>
<accession>A0ABR8T410</accession>
<dbReference type="CDD" id="cd17766">
    <property type="entry name" value="futalosine_nucleosidase_MqnB"/>
    <property type="match status" value="1"/>
</dbReference>
<protein>
    <recommendedName>
        <fullName evidence="1 2">Futalosine hydrolase</fullName>
        <shortName evidence="1">FL hydrolase</shortName>
        <ecNumber evidence="1 2">3.2.2.26</ecNumber>
    </recommendedName>
    <alternativeName>
        <fullName evidence="1">Futalosine nucleosidase</fullName>
    </alternativeName>
    <alternativeName>
        <fullName evidence="1">Menaquinone biosynthetic enzyme MqnB</fullName>
    </alternativeName>
</protein>